<dbReference type="GeneID" id="66852330"/>
<reference evidence="2 3" key="1">
    <citation type="submission" date="2022-03" db="EMBL/GenBank/DDBJ databases">
        <title>Complete genome of Streptomyces rimosus ssp. rimosus R7 (=ATCC 10970).</title>
        <authorList>
            <person name="Beganovic S."/>
            <person name="Ruckert C."/>
            <person name="Busche T."/>
            <person name="Kalinowski J."/>
            <person name="Wittmann C."/>
        </authorList>
    </citation>
    <scope>NUCLEOTIDE SEQUENCE [LARGE SCALE GENOMIC DNA]</scope>
    <source>
        <strain evidence="2 3">R7</strain>
    </source>
</reference>
<accession>A0ABY3ZDW2</accession>
<dbReference type="Proteomes" id="UP000829494">
    <property type="component" value="Chromosome"/>
</dbReference>
<evidence type="ECO:0000313" key="2">
    <source>
        <dbReference type="EMBL" id="UNZ08508.1"/>
    </source>
</evidence>
<dbReference type="RefSeq" id="WP_003979261.1">
    <property type="nucleotide sequence ID" value="NZ_CP094298.1"/>
</dbReference>
<sequence length="185" mass="21190">MKPEVWVAGFSAAVALGAAALSAWATRGASSKESFVLARSLYCDLTSEGTSAARSALEFYWRGERRSVEQTRQVLDHYFALLWCFERIRAGRESLVRQRRLNGTGPALRYLDDMIRWHVEEWARRWARLRCLIQQHIGELDDHHSIRSFCHLAQGVVTEPDARQAVTDLLNDIEAEATRQHRINP</sequence>
<proteinExistence type="predicted"/>
<organism evidence="2 3">
    <name type="scientific">Streptomyces rimosus subsp. rimosus</name>
    <dbReference type="NCBI Taxonomy" id="132474"/>
    <lineage>
        <taxon>Bacteria</taxon>
        <taxon>Bacillati</taxon>
        <taxon>Actinomycetota</taxon>
        <taxon>Actinomycetes</taxon>
        <taxon>Kitasatosporales</taxon>
        <taxon>Streptomycetaceae</taxon>
        <taxon>Streptomyces</taxon>
    </lineage>
</organism>
<keyword evidence="1" id="KW-0732">Signal</keyword>
<keyword evidence="3" id="KW-1185">Reference proteome</keyword>
<gene>
    <name evidence="2" type="ORF">SRIMR7_40805</name>
</gene>
<protein>
    <recommendedName>
        <fullName evidence="4">Secreted protein</fullName>
    </recommendedName>
</protein>
<dbReference type="EMBL" id="CP094298">
    <property type="protein sequence ID" value="UNZ08508.1"/>
    <property type="molecule type" value="Genomic_DNA"/>
</dbReference>
<evidence type="ECO:0008006" key="4">
    <source>
        <dbReference type="Google" id="ProtNLM"/>
    </source>
</evidence>
<name>A0ABY3ZDW2_STRRM</name>
<evidence type="ECO:0000313" key="3">
    <source>
        <dbReference type="Proteomes" id="UP000829494"/>
    </source>
</evidence>
<feature type="signal peptide" evidence="1">
    <location>
        <begin position="1"/>
        <end position="25"/>
    </location>
</feature>
<feature type="chain" id="PRO_5045935728" description="Secreted protein" evidence="1">
    <location>
        <begin position="26"/>
        <end position="185"/>
    </location>
</feature>
<evidence type="ECO:0000256" key="1">
    <source>
        <dbReference type="SAM" id="SignalP"/>
    </source>
</evidence>